<dbReference type="Proteomes" id="UP000288197">
    <property type="component" value="Unassembled WGS sequence"/>
</dbReference>
<evidence type="ECO:0000313" key="1">
    <source>
        <dbReference type="EMBL" id="RSU05435.1"/>
    </source>
</evidence>
<comment type="caution">
    <text evidence="1">The sequence shown here is derived from an EMBL/GenBank/DDBJ whole genome shotgun (WGS) entry which is preliminary data.</text>
</comment>
<name>A0A369B1V0_9ENTE</name>
<dbReference type="EMBL" id="NGJX01000001">
    <property type="protein sequence ID" value="RSU05435.1"/>
    <property type="molecule type" value="Genomic_DNA"/>
</dbReference>
<dbReference type="RefSeq" id="WP_114288935.1">
    <property type="nucleotide sequence ID" value="NZ_CP081461.1"/>
</dbReference>
<accession>A0A369B1V0</accession>
<organism evidence="1 2">
    <name type="scientific">Vagococcus fluvialis</name>
    <dbReference type="NCBI Taxonomy" id="2738"/>
    <lineage>
        <taxon>Bacteria</taxon>
        <taxon>Bacillati</taxon>
        <taxon>Bacillota</taxon>
        <taxon>Bacilli</taxon>
        <taxon>Lactobacillales</taxon>
        <taxon>Enterococcaceae</taxon>
        <taxon>Vagococcus</taxon>
    </lineage>
</organism>
<protein>
    <recommendedName>
        <fullName evidence="3">IrrE N-terminal-like domain-containing protein</fullName>
    </recommendedName>
</protein>
<reference evidence="1 2" key="1">
    <citation type="submission" date="2017-05" db="EMBL/GenBank/DDBJ databases">
        <title>Vagococcus spp. assemblies.</title>
        <authorList>
            <person name="Gulvik C.A."/>
        </authorList>
    </citation>
    <scope>NUCLEOTIDE SEQUENCE [LARGE SCALE GENOMIC DNA]</scope>
    <source>
        <strain evidence="1 2">NCFB 2497</strain>
    </source>
</reference>
<proteinExistence type="predicted"/>
<sequence>MYELIRWLNSEGINVYLVDMDKKGMCIVNENTILISSKLSEEEQIKVTRHELKHFDHKDFFELYKQFVYRSKFEYEADSYVIDSFIEENENQFNYSMLMEEFSIGIGYDTRYQNIRSLQ</sequence>
<keyword evidence="2" id="KW-1185">Reference proteome</keyword>
<evidence type="ECO:0000313" key="2">
    <source>
        <dbReference type="Proteomes" id="UP000288197"/>
    </source>
</evidence>
<dbReference type="AlphaFoldDB" id="A0A369B1V0"/>
<gene>
    <name evidence="1" type="ORF">CBF32_00100</name>
</gene>
<evidence type="ECO:0008006" key="3">
    <source>
        <dbReference type="Google" id="ProtNLM"/>
    </source>
</evidence>